<feature type="domain" description="C3H1-type" evidence="10">
    <location>
        <begin position="187"/>
        <end position="214"/>
    </location>
</feature>
<protein>
    <submittedName>
        <fullName evidence="12 13">Zinc finger CCCH domain-containing protein 18-like</fullName>
    </submittedName>
</protein>
<dbReference type="SMART" id="SM00360">
    <property type="entry name" value="RRM"/>
    <property type="match status" value="1"/>
</dbReference>
<evidence type="ECO:0000256" key="7">
    <source>
        <dbReference type="PROSITE-ProRule" id="PRU00723"/>
    </source>
</evidence>
<dbReference type="CDD" id="cd12458">
    <property type="entry name" value="RRM_AtC3H46_like"/>
    <property type="match status" value="1"/>
</dbReference>
<evidence type="ECO:0000256" key="5">
    <source>
        <dbReference type="ARBA" id="ARBA00023125"/>
    </source>
</evidence>
<dbReference type="GO" id="GO:0008270">
    <property type="term" value="F:zinc ion binding"/>
    <property type="evidence" value="ECO:0007669"/>
    <property type="project" value="UniProtKB-KW"/>
</dbReference>
<dbReference type="Pfam" id="PF00076">
    <property type="entry name" value="RRM_1"/>
    <property type="match status" value="1"/>
</dbReference>
<dbReference type="KEGG" id="pda:103714934"/>
<dbReference type="InterPro" id="IPR056276">
    <property type="entry name" value="AtC3H46-like_PABC-like"/>
</dbReference>
<dbReference type="FunFam" id="3.30.70.330:FF:000678">
    <property type="entry name" value="zinc finger CCCH domain-containing protein 53-like isoform X2"/>
    <property type="match status" value="1"/>
</dbReference>
<dbReference type="OrthoDB" id="1914176at2759"/>
<dbReference type="GO" id="GO:0003677">
    <property type="term" value="F:DNA binding"/>
    <property type="evidence" value="ECO:0007669"/>
    <property type="project" value="UniProtKB-KW"/>
</dbReference>
<feature type="compositionally biased region" description="Polar residues" evidence="8">
    <location>
        <begin position="62"/>
        <end position="71"/>
    </location>
</feature>
<dbReference type="GO" id="GO:0003723">
    <property type="term" value="F:RNA binding"/>
    <property type="evidence" value="ECO:0007669"/>
    <property type="project" value="UniProtKB-UniRule"/>
</dbReference>
<reference evidence="12 13" key="2">
    <citation type="submission" date="2025-04" db="UniProtKB">
        <authorList>
            <consortium name="RefSeq"/>
        </authorList>
    </citation>
    <scope>IDENTIFICATION</scope>
    <source>
        <tissue evidence="12 13">Young leaves</tissue>
    </source>
</reference>
<evidence type="ECO:0000256" key="8">
    <source>
        <dbReference type="SAM" id="MobiDB-lite"/>
    </source>
</evidence>
<dbReference type="RefSeq" id="XP_008800636.1">
    <property type="nucleotide sequence ID" value="XM_008802414.3"/>
</dbReference>
<dbReference type="Proteomes" id="UP000228380">
    <property type="component" value="Chromosome 6"/>
</dbReference>
<evidence type="ECO:0000313" key="13">
    <source>
        <dbReference type="RefSeq" id="XP_038983356.1"/>
    </source>
</evidence>
<keyword evidence="3 7" id="KW-0862">Zinc</keyword>
<feature type="region of interest" description="Disordered" evidence="8">
    <location>
        <begin position="521"/>
        <end position="553"/>
    </location>
</feature>
<feature type="compositionally biased region" description="Polar residues" evidence="8">
    <location>
        <begin position="521"/>
        <end position="540"/>
    </location>
</feature>
<dbReference type="Pfam" id="PF00642">
    <property type="entry name" value="zf-CCCH"/>
    <property type="match status" value="1"/>
</dbReference>
<evidence type="ECO:0000313" key="11">
    <source>
        <dbReference type="Proteomes" id="UP000228380"/>
    </source>
</evidence>
<dbReference type="InterPro" id="IPR000504">
    <property type="entry name" value="RRM_dom"/>
</dbReference>
<keyword evidence="1 7" id="KW-0479">Metal-binding</keyword>
<dbReference type="SUPFAM" id="SSF90229">
    <property type="entry name" value="CCCH zinc finger"/>
    <property type="match status" value="1"/>
</dbReference>
<dbReference type="Gene3D" id="3.30.70.330">
    <property type="match status" value="1"/>
</dbReference>
<evidence type="ECO:0000256" key="4">
    <source>
        <dbReference type="ARBA" id="ARBA00022884"/>
    </source>
</evidence>
<evidence type="ECO:0000256" key="2">
    <source>
        <dbReference type="ARBA" id="ARBA00022771"/>
    </source>
</evidence>
<dbReference type="InterPro" id="IPR034365">
    <property type="entry name" value="AtC3H46-like_RRM"/>
</dbReference>
<dbReference type="Pfam" id="PF23182">
    <property type="entry name" value="PABC_AtC3H46"/>
    <property type="match status" value="1"/>
</dbReference>
<feature type="compositionally biased region" description="Pro residues" evidence="8">
    <location>
        <begin position="77"/>
        <end position="89"/>
    </location>
</feature>
<dbReference type="PANTHER" id="PTHR24009">
    <property type="entry name" value="RNA-BINDING (RRM/RBD/RNP MOTIFS)"/>
    <property type="match status" value="1"/>
</dbReference>
<dbReference type="PROSITE" id="PS50103">
    <property type="entry name" value="ZF_C3H1"/>
    <property type="match status" value="1"/>
</dbReference>
<dbReference type="Gene3D" id="2.30.30.1190">
    <property type="match status" value="1"/>
</dbReference>
<dbReference type="PANTHER" id="PTHR24009:SF0">
    <property type="entry name" value="ZINC FINGER CCCH DOMAIN-CONTAINING PROTEIN 18"/>
    <property type="match status" value="1"/>
</dbReference>
<dbReference type="InterPro" id="IPR012677">
    <property type="entry name" value="Nucleotide-bd_a/b_plait_sf"/>
</dbReference>
<gene>
    <name evidence="12 13" type="primary">LOC103714934</name>
</gene>
<evidence type="ECO:0000259" key="9">
    <source>
        <dbReference type="PROSITE" id="PS50102"/>
    </source>
</evidence>
<dbReference type="InterPro" id="IPR035979">
    <property type="entry name" value="RBD_domain_sf"/>
</dbReference>
<accession>A0A8B9A9J9</accession>
<evidence type="ECO:0000313" key="12">
    <source>
        <dbReference type="RefSeq" id="XP_008800636.1"/>
    </source>
</evidence>
<dbReference type="AlphaFoldDB" id="A0A8B9A9J9"/>
<keyword evidence="5" id="KW-0238">DNA-binding</keyword>
<evidence type="ECO:0000259" key="10">
    <source>
        <dbReference type="PROSITE" id="PS50103"/>
    </source>
</evidence>
<dbReference type="InterPro" id="IPR000571">
    <property type="entry name" value="Znf_CCCH"/>
</dbReference>
<dbReference type="RefSeq" id="XP_038983356.1">
    <property type="nucleotide sequence ID" value="XM_039127428.1"/>
</dbReference>
<keyword evidence="2 7" id="KW-0863">Zinc-finger</keyword>
<dbReference type="InterPro" id="IPR036855">
    <property type="entry name" value="Znf_CCCH_sf"/>
</dbReference>
<feature type="region of interest" description="Disordered" evidence="8">
    <location>
        <begin position="62"/>
        <end position="96"/>
    </location>
</feature>
<evidence type="ECO:0000256" key="6">
    <source>
        <dbReference type="PROSITE-ProRule" id="PRU00176"/>
    </source>
</evidence>
<keyword evidence="11" id="KW-1185">Reference proteome</keyword>
<feature type="zinc finger region" description="C3H1-type" evidence="7">
    <location>
        <begin position="187"/>
        <end position="214"/>
    </location>
</feature>
<dbReference type="PROSITE" id="PS50102">
    <property type="entry name" value="RRM"/>
    <property type="match status" value="1"/>
</dbReference>
<dbReference type="SUPFAM" id="SSF54928">
    <property type="entry name" value="RNA-binding domain, RBD"/>
    <property type="match status" value="1"/>
</dbReference>
<reference evidence="11" key="1">
    <citation type="journal article" date="2019" name="Nat. Commun.">
        <title>Genome-wide association mapping of date palm fruit traits.</title>
        <authorList>
            <person name="Hazzouri K.M."/>
            <person name="Gros-Balthazard M."/>
            <person name="Flowers J.M."/>
            <person name="Copetti D."/>
            <person name="Lemansour A."/>
            <person name="Lebrun M."/>
            <person name="Masmoudi K."/>
            <person name="Ferrand S."/>
            <person name="Dhar M.I."/>
            <person name="Fresquez Z.A."/>
            <person name="Rosas U."/>
            <person name="Zhang J."/>
            <person name="Talag J."/>
            <person name="Lee S."/>
            <person name="Kudrna D."/>
            <person name="Powell R.F."/>
            <person name="Leitch I.J."/>
            <person name="Krueger R.R."/>
            <person name="Wing R.A."/>
            <person name="Amiri K.M.A."/>
            <person name="Purugganan M.D."/>
        </authorList>
    </citation>
    <scope>NUCLEOTIDE SEQUENCE [LARGE SCALE GENOMIC DNA]</scope>
    <source>
        <strain evidence="11">cv. Khalas</strain>
    </source>
</reference>
<dbReference type="GeneID" id="103714934"/>
<name>A0A8B9A9J9_PHODC</name>
<proteinExistence type="predicted"/>
<keyword evidence="4 6" id="KW-0694">RNA-binding</keyword>
<evidence type="ECO:0000256" key="1">
    <source>
        <dbReference type="ARBA" id="ARBA00022723"/>
    </source>
</evidence>
<organism evidence="11 13">
    <name type="scientific">Phoenix dactylifera</name>
    <name type="common">Date palm</name>
    <dbReference type="NCBI Taxonomy" id="42345"/>
    <lineage>
        <taxon>Eukaryota</taxon>
        <taxon>Viridiplantae</taxon>
        <taxon>Streptophyta</taxon>
        <taxon>Embryophyta</taxon>
        <taxon>Tracheophyta</taxon>
        <taxon>Spermatophyta</taxon>
        <taxon>Magnoliopsida</taxon>
        <taxon>Liliopsida</taxon>
        <taxon>Arecaceae</taxon>
        <taxon>Coryphoideae</taxon>
        <taxon>Phoeniceae</taxon>
        <taxon>Phoenix</taxon>
    </lineage>
</organism>
<sequence>MEVTECTKILLNRIQDLEPENATKIIGYLLLKHTHQEMMEYAFGPDKRILSLINEAKAYLSSSPRPNTLSPMQLLPDQPPQHTSPPPTCPRSFSSPSSFRVPAPYWEPHLSADQQPPVPNFDLLPPSYADFIGGPHHQGEFIGFEEQLHPMNLLGSDLSGNYFYPEVALSGDLGFRTSLRSPPALQEFPVKACHYFNKGYCKHGMNCRFSHGQIIPDGLSYNYIPNFNELGNEDQAFLPGSLERLEMELIEILKSRRGMPISIAALPMLYLERYGKVLQAEGYLTESQRHGKAGFSLTKLLARLKSIQLIDRPHGQHAVVLAEEAAKYMEYRNERSDQGASLASSHQIYLTFPAESKFTEEDVVNYFRQYGPVRDVRIPRQEKRMFGFVSFHYPETVKLILAKGSPHYIGGFRVLVKPYKEKPKPADRKYAEKMELPAYYPYQYLEMDLGTNAVPRLCDGSGPLKKQLIEEHEYAIELERRRLLELQLTPKQPMLHPDTGNRMDELNIPEVHISNMPVVLNNGSTSDGTATQTSNNYSEQDNGHIELPDSPFSSPWLGSSISTAI</sequence>
<evidence type="ECO:0000256" key="3">
    <source>
        <dbReference type="ARBA" id="ARBA00022833"/>
    </source>
</evidence>
<feature type="domain" description="RRM" evidence="9">
    <location>
        <begin position="346"/>
        <end position="421"/>
    </location>
</feature>